<gene>
    <name evidence="2" type="ORF">HNR57_004355</name>
</gene>
<protein>
    <submittedName>
        <fullName evidence="2">Uncharacterized protein</fullName>
    </submittedName>
</protein>
<dbReference type="Proteomes" id="UP000591537">
    <property type="component" value="Unassembled WGS sequence"/>
</dbReference>
<name>A0A7W9WIK4_9ACTN</name>
<accession>A0A7W9WIK4</accession>
<organism evidence="2 3">
    <name type="scientific">Streptomyces paradoxus</name>
    <dbReference type="NCBI Taxonomy" id="66375"/>
    <lineage>
        <taxon>Bacteria</taxon>
        <taxon>Bacillati</taxon>
        <taxon>Actinomycetota</taxon>
        <taxon>Actinomycetes</taxon>
        <taxon>Kitasatosporales</taxon>
        <taxon>Streptomycetaceae</taxon>
        <taxon>Streptomyces</taxon>
    </lineage>
</organism>
<evidence type="ECO:0000313" key="3">
    <source>
        <dbReference type="Proteomes" id="UP000591537"/>
    </source>
</evidence>
<keyword evidence="3" id="KW-1185">Reference proteome</keyword>
<evidence type="ECO:0000256" key="1">
    <source>
        <dbReference type="SAM" id="MobiDB-lite"/>
    </source>
</evidence>
<proteinExistence type="predicted"/>
<dbReference type="AlphaFoldDB" id="A0A7W9WIK4"/>
<sequence length="78" mass="8419">MCPVKGLAHIQTAIPSPTRAPGRCPTPSSRNSQHVRRPCGLDPILLDRTLPMTEAAEAHRILDAHHIGKIVLVNPDTA</sequence>
<evidence type="ECO:0000313" key="2">
    <source>
        <dbReference type="EMBL" id="MBB6078423.1"/>
    </source>
</evidence>
<feature type="region of interest" description="Disordered" evidence="1">
    <location>
        <begin position="10"/>
        <end position="37"/>
    </location>
</feature>
<comment type="caution">
    <text evidence="2">The sequence shown here is derived from an EMBL/GenBank/DDBJ whole genome shotgun (WGS) entry which is preliminary data.</text>
</comment>
<reference evidence="2 3" key="1">
    <citation type="submission" date="2020-08" db="EMBL/GenBank/DDBJ databases">
        <title>Genomic Encyclopedia of Type Strains, Phase IV (KMG-IV): sequencing the most valuable type-strain genomes for metagenomic binning, comparative biology and taxonomic classification.</title>
        <authorList>
            <person name="Goeker M."/>
        </authorList>
    </citation>
    <scope>NUCLEOTIDE SEQUENCE [LARGE SCALE GENOMIC DNA]</scope>
    <source>
        <strain evidence="2 3">DSM 43350</strain>
    </source>
</reference>
<dbReference type="EMBL" id="JACHGV010000006">
    <property type="protein sequence ID" value="MBB6078423.1"/>
    <property type="molecule type" value="Genomic_DNA"/>
</dbReference>